<name>A0ABQ4UJH1_9HYPH</name>
<feature type="transmembrane region" description="Helical" evidence="1">
    <location>
        <begin position="175"/>
        <end position="193"/>
    </location>
</feature>
<sequence>MSAWVYTLIPAFATVLGAAVAAVRQPGPAVTSAVQHLAAGVLFAAVAGEILPDLKHQQSPIAVIVGGALGVVLMLLVKRLGEKAQGSTGLIVTVGIDILVDGLVLGIGFAAGAKQGLLLTGALTLEVLFLGLALASELKQASGSAARVIGIVAGLAILLPLGALLGTPVGGLPGPYLAGFFAFALVALLYLVTEELLVEAHAVPERPWTTAMFFAGFLCMLVIEEIAA</sequence>
<evidence type="ECO:0000256" key="1">
    <source>
        <dbReference type="SAM" id="Phobius"/>
    </source>
</evidence>
<feature type="transmembrane region" description="Helical" evidence="1">
    <location>
        <begin position="117"/>
        <end position="136"/>
    </location>
</feature>
<feature type="transmembrane region" description="Helical" evidence="1">
    <location>
        <begin position="89"/>
        <end position="111"/>
    </location>
</feature>
<feature type="transmembrane region" description="Helical" evidence="1">
    <location>
        <begin position="59"/>
        <end position="77"/>
    </location>
</feature>
<keyword evidence="1" id="KW-0472">Membrane</keyword>
<keyword evidence="1" id="KW-0812">Transmembrane</keyword>
<protein>
    <recommendedName>
        <fullName evidence="4">Transporter</fullName>
    </recommendedName>
</protein>
<evidence type="ECO:0008006" key="4">
    <source>
        <dbReference type="Google" id="ProtNLM"/>
    </source>
</evidence>
<keyword evidence="3" id="KW-1185">Reference proteome</keyword>
<keyword evidence="1" id="KW-1133">Transmembrane helix</keyword>
<proteinExistence type="predicted"/>
<accession>A0ABQ4UJH1</accession>
<evidence type="ECO:0000313" key="2">
    <source>
        <dbReference type="EMBL" id="GJE67378.1"/>
    </source>
</evidence>
<evidence type="ECO:0000313" key="3">
    <source>
        <dbReference type="Proteomes" id="UP001055039"/>
    </source>
</evidence>
<comment type="caution">
    <text evidence="2">The sequence shown here is derived from an EMBL/GenBank/DDBJ whole genome shotgun (WGS) entry which is preliminary data.</text>
</comment>
<feature type="transmembrane region" description="Helical" evidence="1">
    <location>
        <begin position="148"/>
        <end position="169"/>
    </location>
</feature>
<gene>
    <name evidence="2" type="ORF">LNAOJCKE_4609</name>
</gene>
<dbReference type="Proteomes" id="UP001055039">
    <property type="component" value="Unassembled WGS sequence"/>
</dbReference>
<dbReference type="RefSeq" id="WP_238228219.1">
    <property type="nucleotide sequence ID" value="NZ_BAAADH010000095.1"/>
</dbReference>
<reference evidence="2" key="1">
    <citation type="journal article" date="2021" name="Front. Microbiol.">
        <title>Comprehensive Comparative Genomics and Phenotyping of Methylobacterium Species.</title>
        <authorList>
            <person name="Alessa O."/>
            <person name="Ogura Y."/>
            <person name="Fujitani Y."/>
            <person name="Takami H."/>
            <person name="Hayashi T."/>
            <person name="Sahin N."/>
            <person name="Tani A."/>
        </authorList>
    </citation>
    <scope>NUCLEOTIDE SEQUENCE</scope>
    <source>
        <strain evidence="2">NBRC 15686</strain>
    </source>
</reference>
<reference evidence="2" key="2">
    <citation type="submission" date="2021-08" db="EMBL/GenBank/DDBJ databases">
        <authorList>
            <person name="Tani A."/>
            <person name="Ola A."/>
            <person name="Ogura Y."/>
            <person name="Katsura K."/>
            <person name="Hayashi T."/>
        </authorList>
    </citation>
    <scope>NUCLEOTIDE SEQUENCE</scope>
    <source>
        <strain evidence="2">NBRC 15686</strain>
    </source>
</reference>
<organism evidence="2 3">
    <name type="scientific">Methylorubrum aminovorans</name>
    <dbReference type="NCBI Taxonomy" id="269069"/>
    <lineage>
        <taxon>Bacteria</taxon>
        <taxon>Pseudomonadati</taxon>
        <taxon>Pseudomonadota</taxon>
        <taxon>Alphaproteobacteria</taxon>
        <taxon>Hyphomicrobiales</taxon>
        <taxon>Methylobacteriaceae</taxon>
        <taxon>Methylorubrum</taxon>
    </lineage>
</organism>
<dbReference type="EMBL" id="BPRC01000026">
    <property type="protein sequence ID" value="GJE67378.1"/>
    <property type="molecule type" value="Genomic_DNA"/>
</dbReference>